<feature type="chain" id="PRO_5032342224" evidence="7">
    <location>
        <begin position="24"/>
        <end position="476"/>
    </location>
</feature>
<keyword evidence="3 5" id="KW-0378">Hydrolase</keyword>
<name>A0A7S9D4I8_9BRAD</name>
<dbReference type="Proteomes" id="UP000594621">
    <property type="component" value="Chromosome"/>
</dbReference>
<organism evidence="9 10">
    <name type="scientific">Bradyrhizobium commune</name>
    <dbReference type="NCBI Taxonomy" id="83627"/>
    <lineage>
        <taxon>Bacteria</taxon>
        <taxon>Pseudomonadati</taxon>
        <taxon>Pseudomonadota</taxon>
        <taxon>Alphaproteobacteria</taxon>
        <taxon>Hyphomicrobiales</taxon>
        <taxon>Nitrobacteraceae</taxon>
        <taxon>Bradyrhizobium</taxon>
    </lineage>
</organism>
<evidence type="ECO:0000256" key="1">
    <source>
        <dbReference type="ARBA" id="ARBA00011073"/>
    </source>
</evidence>
<evidence type="ECO:0000256" key="2">
    <source>
        <dbReference type="ARBA" id="ARBA00022670"/>
    </source>
</evidence>
<dbReference type="InterPro" id="IPR000209">
    <property type="entry name" value="Peptidase_S8/S53_dom"/>
</dbReference>
<dbReference type="InterPro" id="IPR022398">
    <property type="entry name" value="Peptidase_S8_His-AS"/>
</dbReference>
<keyword evidence="2 5" id="KW-0645">Protease</keyword>
<dbReference type="InterPro" id="IPR036852">
    <property type="entry name" value="Peptidase_S8/S53_dom_sf"/>
</dbReference>
<evidence type="ECO:0000259" key="8">
    <source>
        <dbReference type="Pfam" id="PF00082"/>
    </source>
</evidence>
<accession>A0A7S9D4I8</accession>
<reference evidence="9 10" key="1">
    <citation type="submission" date="2020-09" db="EMBL/GenBank/DDBJ databases">
        <title>Complete genomes of bradyrhizobia occurring on native shrubby legumes in Australia.</title>
        <authorList>
            <person name="Lafay B."/>
        </authorList>
    </citation>
    <scope>NUCLEOTIDE SEQUENCE [LARGE SCALE GENOMIC DNA]</scope>
    <source>
        <strain evidence="9 10">BDV5040</strain>
    </source>
</reference>
<dbReference type="KEGG" id="bcou:IC761_32185"/>
<dbReference type="InterPro" id="IPR023828">
    <property type="entry name" value="Peptidase_S8_Ser-AS"/>
</dbReference>
<evidence type="ECO:0000313" key="10">
    <source>
        <dbReference type="Proteomes" id="UP000594621"/>
    </source>
</evidence>
<dbReference type="SUPFAM" id="SSF52743">
    <property type="entry name" value="Subtilisin-like"/>
    <property type="match status" value="1"/>
</dbReference>
<dbReference type="EMBL" id="CP061379">
    <property type="protein sequence ID" value="QPF91072.1"/>
    <property type="molecule type" value="Genomic_DNA"/>
</dbReference>
<comment type="similarity">
    <text evidence="1 5 6">Belongs to the peptidase S8 family.</text>
</comment>
<feature type="active site" description="Charge relay system" evidence="5">
    <location>
        <position position="314"/>
    </location>
</feature>
<keyword evidence="7" id="KW-0732">Signal</keyword>
<keyword evidence="10" id="KW-1185">Reference proteome</keyword>
<keyword evidence="4 5" id="KW-0720">Serine protease</keyword>
<evidence type="ECO:0000256" key="3">
    <source>
        <dbReference type="ARBA" id="ARBA00022801"/>
    </source>
</evidence>
<dbReference type="PANTHER" id="PTHR43806">
    <property type="entry name" value="PEPTIDASE S8"/>
    <property type="match status" value="1"/>
</dbReference>
<protein>
    <submittedName>
        <fullName evidence="9">S8 family serine peptidase</fullName>
    </submittedName>
</protein>
<gene>
    <name evidence="9" type="ORF">IC761_32185</name>
</gene>
<evidence type="ECO:0000256" key="4">
    <source>
        <dbReference type="ARBA" id="ARBA00022825"/>
    </source>
</evidence>
<proteinExistence type="inferred from homology"/>
<evidence type="ECO:0000256" key="5">
    <source>
        <dbReference type="PROSITE-ProRule" id="PRU01240"/>
    </source>
</evidence>
<dbReference type="PRINTS" id="PR00723">
    <property type="entry name" value="SUBTILISIN"/>
</dbReference>
<dbReference type="InterPro" id="IPR050131">
    <property type="entry name" value="Peptidase_S8_subtilisin-like"/>
</dbReference>
<evidence type="ECO:0000256" key="6">
    <source>
        <dbReference type="RuleBase" id="RU003355"/>
    </source>
</evidence>
<dbReference type="PANTHER" id="PTHR43806:SF11">
    <property type="entry name" value="CEREVISIN-RELATED"/>
    <property type="match status" value="1"/>
</dbReference>
<dbReference type="GO" id="GO:0006508">
    <property type="term" value="P:proteolysis"/>
    <property type="evidence" value="ECO:0007669"/>
    <property type="project" value="UniProtKB-KW"/>
</dbReference>
<dbReference type="Gene3D" id="3.40.50.200">
    <property type="entry name" value="Peptidase S8/S53 domain"/>
    <property type="match status" value="1"/>
</dbReference>
<feature type="signal peptide" evidence="7">
    <location>
        <begin position="1"/>
        <end position="23"/>
    </location>
</feature>
<feature type="active site" description="Charge relay system" evidence="5">
    <location>
        <position position="80"/>
    </location>
</feature>
<dbReference type="Pfam" id="PF00082">
    <property type="entry name" value="Peptidase_S8"/>
    <property type="match status" value="1"/>
</dbReference>
<feature type="domain" description="Peptidase S8/S53" evidence="8">
    <location>
        <begin position="74"/>
        <end position="362"/>
    </location>
</feature>
<dbReference type="GO" id="GO:0004252">
    <property type="term" value="F:serine-type endopeptidase activity"/>
    <property type="evidence" value="ECO:0007669"/>
    <property type="project" value="UniProtKB-UniRule"/>
</dbReference>
<feature type="active site" description="Charge relay system" evidence="5">
    <location>
        <position position="136"/>
    </location>
</feature>
<evidence type="ECO:0000256" key="7">
    <source>
        <dbReference type="SAM" id="SignalP"/>
    </source>
</evidence>
<dbReference type="InterPro" id="IPR015500">
    <property type="entry name" value="Peptidase_S8_subtilisin-rel"/>
</dbReference>
<dbReference type="PROSITE" id="PS00138">
    <property type="entry name" value="SUBTILASE_SER"/>
    <property type="match status" value="1"/>
</dbReference>
<sequence length="476" mass="50722">MKGRFSLLLVLQCMLMCGSPAGAEDMLSPPEVRYFSSKGSWKQEFADQWALQRIGFDSSPQSAWRLVKRDAQPVIVAVIDTGLDWDHRNFSWDSLWRNPAETQGNGIDDDKDGFVDDVIGWNFIQNNNRPWDHDGHGTLVAGIIAAAWSDKDGMAGVNPFARLMILKGIDDFGRARASKIAEAITFAADHGARVINLSIGGNKITEAERAAVEHAFSKGAVIVAAAGNEGVDVSNYGIAASDKVLVVGATDVNDQHAPFSNWGKNISVAAPGVDVMSLRARRTDTMVSIPGGKYIAGSHFVGSDKRYYRASGTSFAAPLVTGLASLMIAKDPSLTNVQVMQIIKSTARDVGLPGVDQYTGYGIVDASAALAAPKDYFLLAGISRLAPVQKGNATVVRVFGTADANAFKSARIEIGQGDNPQTWKPVGTIAKPVSSDGPLGDIAASALAGAKVWNVRLIVQHGNGAQREVRYKLNVG</sequence>
<dbReference type="PROSITE" id="PS00137">
    <property type="entry name" value="SUBTILASE_HIS"/>
    <property type="match status" value="1"/>
</dbReference>
<dbReference type="PROSITE" id="PS00136">
    <property type="entry name" value="SUBTILASE_ASP"/>
    <property type="match status" value="1"/>
</dbReference>
<evidence type="ECO:0000313" key="9">
    <source>
        <dbReference type="EMBL" id="QPF91072.1"/>
    </source>
</evidence>
<dbReference type="PROSITE" id="PS51892">
    <property type="entry name" value="SUBTILASE"/>
    <property type="match status" value="1"/>
</dbReference>
<dbReference type="AlphaFoldDB" id="A0A7S9D4I8"/>
<dbReference type="RefSeq" id="WP_195800648.1">
    <property type="nucleotide sequence ID" value="NZ_CP061379.1"/>
</dbReference>
<dbReference type="InterPro" id="IPR023827">
    <property type="entry name" value="Peptidase_S8_Asp-AS"/>
</dbReference>